<name>A0A4Y2GQ76_ARAVE</name>
<protein>
    <submittedName>
        <fullName evidence="1">Uncharacterized protein</fullName>
    </submittedName>
</protein>
<sequence>MRVGSRNLRIWLDPHILKCLTDDLKPDPISIGVRGLFSLCSHQSLALTKVKSASAQSFGSKKVSWRIARTPYVASRVNISAIPFCSDVFMLVLSILVPNGVKAFPNSW</sequence>
<reference evidence="1 2" key="1">
    <citation type="journal article" date="2019" name="Sci. Rep.">
        <title>Orb-weaving spider Araneus ventricosus genome elucidates the spidroin gene catalogue.</title>
        <authorList>
            <person name="Kono N."/>
            <person name="Nakamura H."/>
            <person name="Ohtoshi R."/>
            <person name="Moran D.A.P."/>
            <person name="Shinohara A."/>
            <person name="Yoshida Y."/>
            <person name="Fujiwara M."/>
            <person name="Mori M."/>
            <person name="Tomita M."/>
            <person name="Arakawa K."/>
        </authorList>
    </citation>
    <scope>NUCLEOTIDE SEQUENCE [LARGE SCALE GENOMIC DNA]</scope>
</reference>
<organism evidence="1 2">
    <name type="scientific">Araneus ventricosus</name>
    <name type="common">Orbweaver spider</name>
    <name type="synonym">Epeira ventricosa</name>
    <dbReference type="NCBI Taxonomy" id="182803"/>
    <lineage>
        <taxon>Eukaryota</taxon>
        <taxon>Metazoa</taxon>
        <taxon>Ecdysozoa</taxon>
        <taxon>Arthropoda</taxon>
        <taxon>Chelicerata</taxon>
        <taxon>Arachnida</taxon>
        <taxon>Araneae</taxon>
        <taxon>Araneomorphae</taxon>
        <taxon>Entelegynae</taxon>
        <taxon>Araneoidea</taxon>
        <taxon>Araneidae</taxon>
        <taxon>Araneus</taxon>
    </lineage>
</organism>
<keyword evidence="2" id="KW-1185">Reference proteome</keyword>
<dbReference type="Proteomes" id="UP000499080">
    <property type="component" value="Unassembled WGS sequence"/>
</dbReference>
<gene>
    <name evidence="1" type="ORF">AVEN_77847_1</name>
</gene>
<evidence type="ECO:0000313" key="2">
    <source>
        <dbReference type="Proteomes" id="UP000499080"/>
    </source>
</evidence>
<proteinExistence type="predicted"/>
<dbReference type="AlphaFoldDB" id="A0A4Y2GQ76"/>
<evidence type="ECO:0000313" key="1">
    <source>
        <dbReference type="EMBL" id="GBM54949.1"/>
    </source>
</evidence>
<dbReference type="EMBL" id="BGPR01001478">
    <property type="protein sequence ID" value="GBM54949.1"/>
    <property type="molecule type" value="Genomic_DNA"/>
</dbReference>
<comment type="caution">
    <text evidence="1">The sequence shown here is derived from an EMBL/GenBank/DDBJ whole genome shotgun (WGS) entry which is preliminary data.</text>
</comment>
<accession>A0A4Y2GQ76</accession>